<evidence type="ECO:0000259" key="6">
    <source>
        <dbReference type="Pfam" id="PF00669"/>
    </source>
</evidence>
<gene>
    <name evidence="8" type="primary">flaD_2</name>
    <name evidence="8" type="ORF">VPAL9027_00254</name>
</gene>
<dbReference type="Pfam" id="PF07196">
    <property type="entry name" value="Flagellin_IN"/>
    <property type="match status" value="1"/>
</dbReference>
<dbReference type="EMBL" id="FUFT01000001">
    <property type="protein sequence ID" value="SJL82329.1"/>
    <property type="molecule type" value="Genomic_DNA"/>
</dbReference>
<keyword evidence="8" id="KW-0282">Flagellum</keyword>
<sequence length="379" mass="40203">MTISIRSNVAALNARNQISKTTQSQAKAMTHLASGSRLSSASDDAAALQLSTRLSSQSRGLDRAVQNAHNGISVIQTADGAMSETNDLLQQMRTLALQAANGVNNDDDRDALQGEISALNKEMNHIAESTTFGGDQLLNGRYGTKSFQIGTDSGSAVNLTLKNMRSDAAMMGGKNFQAQKETNHNWEVPKNRTQLNITFNSGDSSEASSINITAKAGDDIEQLATYINGQTDNKVIASVNEHGQLQLFSGNSLHNGNVEIDGSLAEELDIQPQATSTVDDIDVSTVGGAQQAVGVIDAALKYVGNSRSDAGALQNRFDHTISNLNTVNQNITASNGRLRDTDFAKEATQLTQSQIRSQASSAVLAQAKQLPQTALNLLG</sequence>
<dbReference type="Gene3D" id="1.20.1330.10">
    <property type="entry name" value="f41 fragment of flagellin, N-terminal domain"/>
    <property type="match status" value="1"/>
</dbReference>
<dbReference type="PANTHER" id="PTHR42792:SF2">
    <property type="entry name" value="FLAGELLIN"/>
    <property type="match status" value="1"/>
</dbReference>
<dbReference type="OrthoDB" id="9796789at2"/>
<evidence type="ECO:0000313" key="9">
    <source>
        <dbReference type="Proteomes" id="UP000189475"/>
    </source>
</evidence>
<dbReference type="GO" id="GO:0005198">
    <property type="term" value="F:structural molecule activity"/>
    <property type="evidence" value="ECO:0007669"/>
    <property type="project" value="UniProtKB-UniRule"/>
</dbReference>
<dbReference type="AlphaFoldDB" id="A0A1R4B094"/>
<dbReference type="InterPro" id="IPR042187">
    <property type="entry name" value="Flagellin_C_sub2"/>
</dbReference>
<feature type="domain" description="Flagellin C-terminal" evidence="7">
    <location>
        <begin position="294"/>
        <end position="378"/>
    </location>
</feature>
<name>A0A1R4B094_9VIBR</name>
<dbReference type="SUPFAM" id="SSF64518">
    <property type="entry name" value="Phase 1 flagellin"/>
    <property type="match status" value="1"/>
</dbReference>
<comment type="subcellular location">
    <subcellularLocation>
        <location evidence="5">Secreted</location>
    </subcellularLocation>
    <subcellularLocation>
        <location evidence="5">Bacterial flagellum</location>
    </subcellularLocation>
</comment>
<keyword evidence="4 5" id="KW-0975">Bacterial flagellum</keyword>
<dbReference type="PANTHER" id="PTHR42792">
    <property type="entry name" value="FLAGELLIN"/>
    <property type="match status" value="1"/>
</dbReference>
<reference evidence="8 9" key="1">
    <citation type="submission" date="2017-02" db="EMBL/GenBank/DDBJ databases">
        <authorList>
            <person name="Peterson S.W."/>
        </authorList>
    </citation>
    <scope>NUCLEOTIDE SEQUENCE [LARGE SCALE GENOMIC DNA]</scope>
    <source>
        <strain evidence="8 9">CECT 9027</strain>
    </source>
</reference>
<dbReference type="Gene3D" id="6.10.10.10">
    <property type="entry name" value="Flagellar export chaperone, C-terminal domain"/>
    <property type="match status" value="1"/>
</dbReference>
<evidence type="ECO:0000256" key="4">
    <source>
        <dbReference type="ARBA" id="ARBA00023143"/>
    </source>
</evidence>
<accession>A0A1R4B094</accession>
<dbReference type="PRINTS" id="PR00207">
    <property type="entry name" value="FLAGELLIN"/>
</dbReference>
<dbReference type="Pfam" id="PF00700">
    <property type="entry name" value="Flagellin_C"/>
    <property type="match status" value="1"/>
</dbReference>
<feature type="domain" description="Flagellin N-terminal" evidence="6">
    <location>
        <begin position="5"/>
        <end position="141"/>
    </location>
</feature>
<dbReference type="InterPro" id="IPR046358">
    <property type="entry name" value="Flagellin_C"/>
</dbReference>
<evidence type="ECO:0000259" key="7">
    <source>
        <dbReference type="Pfam" id="PF00700"/>
    </source>
</evidence>
<dbReference type="STRING" id="1918946.VPAL9027_00254"/>
<evidence type="ECO:0000256" key="1">
    <source>
        <dbReference type="ARBA" id="ARBA00005709"/>
    </source>
</evidence>
<dbReference type="Proteomes" id="UP000189475">
    <property type="component" value="Unassembled WGS sequence"/>
</dbReference>
<evidence type="ECO:0000256" key="3">
    <source>
        <dbReference type="ARBA" id="ARBA00023054"/>
    </source>
</evidence>
<dbReference type="InterPro" id="IPR010810">
    <property type="entry name" value="Flagellin_hook_IN_motif"/>
</dbReference>
<protein>
    <recommendedName>
        <fullName evidence="5">Flagellin</fullName>
    </recommendedName>
</protein>
<evidence type="ECO:0000313" key="8">
    <source>
        <dbReference type="EMBL" id="SJL82329.1"/>
    </source>
</evidence>
<comment type="similarity">
    <text evidence="1 5">Belongs to the bacterial flagellin family.</text>
</comment>
<keyword evidence="3" id="KW-0175">Coiled coil</keyword>
<keyword evidence="2 5" id="KW-0964">Secreted</keyword>
<dbReference type="InterPro" id="IPR001492">
    <property type="entry name" value="Flagellin"/>
</dbReference>
<keyword evidence="8" id="KW-0966">Cell projection</keyword>
<organism evidence="8 9">
    <name type="scientific">Vibrio palustris</name>
    <dbReference type="NCBI Taxonomy" id="1918946"/>
    <lineage>
        <taxon>Bacteria</taxon>
        <taxon>Pseudomonadati</taxon>
        <taxon>Pseudomonadota</taxon>
        <taxon>Gammaproteobacteria</taxon>
        <taxon>Vibrionales</taxon>
        <taxon>Vibrionaceae</taxon>
        <taxon>Vibrio</taxon>
    </lineage>
</organism>
<dbReference type="Pfam" id="PF00669">
    <property type="entry name" value="Flagellin_N"/>
    <property type="match status" value="1"/>
</dbReference>
<dbReference type="NCBIfam" id="NF006468">
    <property type="entry name" value="PRK08869.1-3"/>
    <property type="match status" value="1"/>
</dbReference>
<dbReference type="RefSeq" id="WP_077311527.1">
    <property type="nucleotide sequence ID" value="NZ_AP024887.1"/>
</dbReference>
<keyword evidence="9" id="KW-1185">Reference proteome</keyword>
<dbReference type="GO" id="GO:0005576">
    <property type="term" value="C:extracellular region"/>
    <property type="evidence" value="ECO:0007669"/>
    <property type="project" value="UniProtKB-SubCell"/>
</dbReference>
<evidence type="ECO:0000256" key="2">
    <source>
        <dbReference type="ARBA" id="ARBA00022525"/>
    </source>
</evidence>
<evidence type="ECO:0000256" key="5">
    <source>
        <dbReference type="RuleBase" id="RU362073"/>
    </source>
</evidence>
<dbReference type="InterPro" id="IPR001029">
    <property type="entry name" value="Flagellin_N"/>
</dbReference>
<comment type="function">
    <text evidence="5">Flagellin is the subunit protein which polymerizes to form the filaments of bacterial flagella.</text>
</comment>
<dbReference type="Gene3D" id="3.30.70.2120">
    <property type="match status" value="1"/>
</dbReference>
<dbReference type="NCBIfam" id="NF006466">
    <property type="entry name" value="PRK08869.1-1"/>
    <property type="match status" value="1"/>
</dbReference>
<dbReference type="GO" id="GO:0009288">
    <property type="term" value="C:bacterial-type flagellum"/>
    <property type="evidence" value="ECO:0007669"/>
    <property type="project" value="UniProtKB-SubCell"/>
</dbReference>
<keyword evidence="8" id="KW-0969">Cilium</keyword>
<proteinExistence type="inferred from homology"/>